<dbReference type="EMBL" id="JACVDC010000006">
    <property type="protein sequence ID" value="MBC9795090.1"/>
    <property type="molecule type" value="Genomic_DNA"/>
</dbReference>
<proteinExistence type="predicted"/>
<feature type="signal peptide" evidence="2">
    <location>
        <begin position="1"/>
        <end position="22"/>
    </location>
</feature>
<gene>
    <name evidence="4" type="ORF">IBL28_03870</name>
</gene>
<dbReference type="AlphaFoldDB" id="A0A926JPI4"/>
<evidence type="ECO:0000313" key="5">
    <source>
        <dbReference type="Proteomes" id="UP000653730"/>
    </source>
</evidence>
<dbReference type="InterPro" id="IPR019734">
    <property type="entry name" value="TPR_rpt"/>
</dbReference>
<dbReference type="InterPro" id="IPR001466">
    <property type="entry name" value="Beta-lactam-related"/>
</dbReference>
<dbReference type="Pfam" id="PF00144">
    <property type="entry name" value="Beta-lactamase"/>
    <property type="match status" value="1"/>
</dbReference>
<keyword evidence="5" id="KW-1185">Reference proteome</keyword>
<accession>A0A926JPI4</accession>
<dbReference type="Gene3D" id="3.40.710.10">
    <property type="entry name" value="DD-peptidase/beta-lactamase superfamily"/>
    <property type="match status" value="1"/>
</dbReference>
<dbReference type="InterPro" id="IPR050491">
    <property type="entry name" value="AmpC-like"/>
</dbReference>
<dbReference type="Proteomes" id="UP000653730">
    <property type="component" value="Unassembled WGS sequence"/>
</dbReference>
<dbReference type="InterPro" id="IPR011990">
    <property type="entry name" value="TPR-like_helical_dom_sf"/>
</dbReference>
<evidence type="ECO:0000256" key="2">
    <source>
        <dbReference type="SAM" id="SignalP"/>
    </source>
</evidence>
<comment type="caution">
    <text evidence="4">The sequence shown here is derived from an EMBL/GenBank/DDBJ whole genome shotgun (WGS) entry which is preliminary data.</text>
</comment>
<dbReference type="GO" id="GO:0016787">
    <property type="term" value="F:hydrolase activity"/>
    <property type="evidence" value="ECO:0007669"/>
    <property type="project" value="UniProtKB-KW"/>
</dbReference>
<feature type="domain" description="Beta-lactamase-related" evidence="3">
    <location>
        <begin position="54"/>
        <end position="282"/>
    </location>
</feature>
<reference evidence="4 5" key="1">
    <citation type="submission" date="2020-09" db="EMBL/GenBank/DDBJ databases">
        <title>Sinomicrobium weinanense sp. nov., a halophilic bacteria isolated from saline-alkali soil.</title>
        <authorList>
            <person name="Wu P."/>
            <person name="Ren H."/>
            <person name="Mei Y."/>
            <person name="Liang Y."/>
            <person name="Chen Z."/>
        </authorList>
    </citation>
    <scope>NUCLEOTIDE SEQUENCE [LARGE SCALE GENOMIC DNA]</scope>
    <source>
        <strain evidence="4 5">FJxs</strain>
    </source>
</reference>
<sequence>MNTKIKFLSLFILSILYTSCKAQQKQEVKNLYKHYKTIDSLISNCHNIGVFNGNAIVSVKDTTVYNKSFGYTDGSGSEKIDDSSIYSIGSIAKEFNAISIMILAEKQLLDINDSIYKFNLGLPEWSKQLKIKHLLSYSSGLPGIDYENSHHNENVYNRLKSLQKLDFEPGTGYNYNNNSIFLQRLIIEKVSGQKFEDFVTENIIKPLELKSAVFDPDPSNKHLVKAFNNENQNDKSERSPITGWIYISNNDLHKYLISLHRGKIISKESLFVLAHTNFQGKQSSLGRCELKDNQVITHYHQGSSYNYEALIYSNSTLGLSITMTTNNKNFKLGEIAGAIENIIQDKPFEMPKKSVYLTIREKCYDNVDEGIRYYYELKNQFPDDYNFSNPSELARVGYKLIEKNQIKDAIKIFKLLAKEFPKEPYAYDSLGEAYFRDKQFDLALSNYKKAIALGGTKGNAKKMVGKIEKVKNK</sequence>
<dbReference type="PANTHER" id="PTHR46825:SF9">
    <property type="entry name" value="BETA-LACTAMASE-RELATED DOMAIN-CONTAINING PROTEIN"/>
    <property type="match status" value="1"/>
</dbReference>
<organism evidence="4 5">
    <name type="scientific">Sinomicrobium weinanense</name>
    <dbReference type="NCBI Taxonomy" id="2842200"/>
    <lineage>
        <taxon>Bacteria</taxon>
        <taxon>Pseudomonadati</taxon>
        <taxon>Bacteroidota</taxon>
        <taxon>Flavobacteriia</taxon>
        <taxon>Flavobacteriales</taxon>
        <taxon>Flavobacteriaceae</taxon>
        <taxon>Sinomicrobium</taxon>
    </lineage>
</organism>
<keyword evidence="1" id="KW-0802">TPR repeat</keyword>
<dbReference type="InterPro" id="IPR012338">
    <property type="entry name" value="Beta-lactam/transpept-like"/>
</dbReference>
<name>A0A926JPI4_9FLAO</name>
<dbReference type="PROSITE" id="PS50005">
    <property type="entry name" value="TPR"/>
    <property type="match status" value="1"/>
</dbReference>
<dbReference type="PANTHER" id="PTHR46825">
    <property type="entry name" value="D-ALANYL-D-ALANINE-CARBOXYPEPTIDASE/ENDOPEPTIDASE AMPH"/>
    <property type="match status" value="1"/>
</dbReference>
<feature type="repeat" description="TPR" evidence="1">
    <location>
        <begin position="424"/>
        <end position="457"/>
    </location>
</feature>
<evidence type="ECO:0000313" key="4">
    <source>
        <dbReference type="EMBL" id="MBC9795090.1"/>
    </source>
</evidence>
<protein>
    <submittedName>
        <fullName evidence="4">Serine hydrolase</fullName>
    </submittedName>
</protein>
<dbReference type="Gene3D" id="1.25.40.10">
    <property type="entry name" value="Tetratricopeptide repeat domain"/>
    <property type="match status" value="1"/>
</dbReference>
<keyword evidence="4" id="KW-0378">Hydrolase</keyword>
<dbReference type="SUPFAM" id="SSF48452">
    <property type="entry name" value="TPR-like"/>
    <property type="match status" value="1"/>
</dbReference>
<dbReference type="RefSeq" id="WP_187964241.1">
    <property type="nucleotide sequence ID" value="NZ_JACVDC010000006.1"/>
</dbReference>
<evidence type="ECO:0000256" key="1">
    <source>
        <dbReference type="PROSITE-ProRule" id="PRU00339"/>
    </source>
</evidence>
<keyword evidence="2" id="KW-0732">Signal</keyword>
<dbReference type="SUPFAM" id="SSF56601">
    <property type="entry name" value="beta-lactamase/transpeptidase-like"/>
    <property type="match status" value="1"/>
</dbReference>
<evidence type="ECO:0000259" key="3">
    <source>
        <dbReference type="Pfam" id="PF00144"/>
    </source>
</evidence>
<feature type="chain" id="PRO_5037356554" evidence="2">
    <location>
        <begin position="23"/>
        <end position="473"/>
    </location>
</feature>